<dbReference type="RefSeq" id="WP_043573565.1">
    <property type="nucleotide sequence ID" value="NZ_CP142381.1"/>
</dbReference>
<proteinExistence type="predicted"/>
<comment type="caution">
    <text evidence="1">The sequence shown here is derived from an EMBL/GenBank/DDBJ whole genome shotgun (WGS) entry which is preliminary data.</text>
</comment>
<sequence>MPKIDITIHADLACVRPRTIATRTEMEVRIEGVALEDLLQSVSADDLVRLIGTDEIIAAVGRVRNADLLLPKERKAA</sequence>
<gene>
    <name evidence="1" type="ORF">KIF53_15530</name>
</gene>
<keyword evidence="2" id="KW-1185">Reference proteome</keyword>
<name>A0ABS7FID3_9NEIS</name>
<evidence type="ECO:0000313" key="1">
    <source>
        <dbReference type="EMBL" id="MBW8289044.1"/>
    </source>
</evidence>
<dbReference type="GeneID" id="89685742"/>
<reference evidence="1 2" key="1">
    <citation type="submission" date="2021-05" db="EMBL/GenBank/DDBJ databases">
        <title>Draft Whole Genome Sequencing Of Biosensor Chromobacterium violaceum Strain CV026 Reveals A Regulatory RNA In Chromobacterium violaceum Phenotype Regulatory Network.</title>
        <authorList>
            <person name="Hong K.W."/>
            <person name="Chan K.G."/>
            <person name="Chang C.-Y."/>
        </authorList>
    </citation>
    <scope>NUCLEOTIDE SEQUENCE [LARGE SCALE GENOMIC DNA]</scope>
    <source>
        <strain evidence="1 2">ATCC 31532</strain>
    </source>
</reference>
<organism evidence="1 2">
    <name type="scientific">Chromobacterium subtsugae</name>
    <dbReference type="NCBI Taxonomy" id="251747"/>
    <lineage>
        <taxon>Bacteria</taxon>
        <taxon>Pseudomonadati</taxon>
        <taxon>Pseudomonadota</taxon>
        <taxon>Betaproteobacteria</taxon>
        <taxon>Neisseriales</taxon>
        <taxon>Chromobacteriaceae</taxon>
        <taxon>Chromobacterium</taxon>
    </lineage>
</organism>
<protein>
    <submittedName>
        <fullName evidence="1">Uncharacterized protein</fullName>
    </submittedName>
</protein>
<accession>A0ABS7FID3</accession>
<evidence type="ECO:0000313" key="2">
    <source>
        <dbReference type="Proteomes" id="UP000711178"/>
    </source>
</evidence>
<dbReference type="EMBL" id="JAHDTB010000014">
    <property type="protein sequence ID" value="MBW8289044.1"/>
    <property type="molecule type" value="Genomic_DNA"/>
</dbReference>
<dbReference type="Proteomes" id="UP000711178">
    <property type="component" value="Unassembled WGS sequence"/>
</dbReference>